<dbReference type="Gene3D" id="2.60.40.10">
    <property type="entry name" value="Immunoglobulins"/>
    <property type="match status" value="1"/>
</dbReference>
<evidence type="ECO:0000313" key="2">
    <source>
        <dbReference type="Proteomes" id="UP000480178"/>
    </source>
</evidence>
<evidence type="ECO:0000313" key="1">
    <source>
        <dbReference type="EMBL" id="QHT65202.1"/>
    </source>
</evidence>
<dbReference type="InterPro" id="IPR032544">
    <property type="entry name" value="DUF4945"/>
</dbReference>
<protein>
    <submittedName>
        <fullName evidence="1">DUF4945 domain-containing protein</fullName>
    </submittedName>
</protein>
<gene>
    <name evidence="1" type="ORF">GXP67_00180</name>
</gene>
<keyword evidence="2" id="KW-1185">Reference proteome</keyword>
<dbReference type="KEGG" id="rhoz:GXP67_00180"/>
<dbReference type="SUPFAM" id="SSF49265">
    <property type="entry name" value="Fibronectin type III"/>
    <property type="match status" value="1"/>
</dbReference>
<accession>A0A6C0GBL8</accession>
<proteinExistence type="predicted"/>
<reference evidence="1 2" key="1">
    <citation type="submission" date="2020-01" db="EMBL/GenBank/DDBJ databases">
        <authorList>
            <person name="Kim M.K."/>
        </authorList>
    </citation>
    <scope>NUCLEOTIDE SEQUENCE [LARGE SCALE GENOMIC DNA]</scope>
    <source>
        <strain evidence="1 2">172606-1</strain>
    </source>
</reference>
<organism evidence="1 2">
    <name type="scientific">Rhodocytophaga rosea</name>
    <dbReference type="NCBI Taxonomy" id="2704465"/>
    <lineage>
        <taxon>Bacteria</taxon>
        <taxon>Pseudomonadati</taxon>
        <taxon>Bacteroidota</taxon>
        <taxon>Cytophagia</taxon>
        <taxon>Cytophagales</taxon>
        <taxon>Rhodocytophagaceae</taxon>
        <taxon>Rhodocytophaga</taxon>
    </lineage>
</organism>
<dbReference type="Proteomes" id="UP000480178">
    <property type="component" value="Chromosome"/>
</dbReference>
<dbReference type="AlphaFoldDB" id="A0A6C0GBL8"/>
<name>A0A6C0GBL8_9BACT</name>
<dbReference type="EMBL" id="CP048222">
    <property type="protein sequence ID" value="QHT65202.1"/>
    <property type="molecule type" value="Genomic_DNA"/>
</dbReference>
<dbReference type="InterPro" id="IPR013783">
    <property type="entry name" value="Ig-like_fold"/>
</dbReference>
<dbReference type="Pfam" id="PF16303">
    <property type="entry name" value="DUF4945"/>
    <property type="match status" value="1"/>
</dbReference>
<sequence>MKKSLYYILILCVLFCASCRDEDIILSKPGEPIAPVTNMQYSVAEDKVTLTWDLPTTIPEDIVKPIAVLVKVSVDGRNAGTYVITDAPVSYTYSPYDPSKQYRFTVKAQGDVNTTDPHRSKLRISPGHTIAF</sequence>
<dbReference type="RefSeq" id="WP_162441290.1">
    <property type="nucleotide sequence ID" value="NZ_CP048222.1"/>
</dbReference>
<dbReference type="InterPro" id="IPR036116">
    <property type="entry name" value="FN3_sf"/>
</dbReference>